<keyword evidence="2" id="KW-1185">Reference proteome</keyword>
<sequence>MDGLNALAEARRHHRGKVNDVLRRPGMYGGDEVAELLLFEAMAAVDGVLERWTAERESLRASGLCLPTGVRGAYGDILPALGLRDAVASVYAQVAHRLGWLDLDRALSPTEFRRLRAEVEDWVRRDRTATELTETFGRPSVRIGGRNPFYPHTLVYATEDGGADLICFHLWNSLADAEPGTGPRGVYPEPVVLAVRHRAGPFADAFSFTPEGTRRRPEVATAT</sequence>
<evidence type="ECO:0000313" key="2">
    <source>
        <dbReference type="Proteomes" id="UP001500218"/>
    </source>
</evidence>
<evidence type="ECO:0000313" key="1">
    <source>
        <dbReference type="EMBL" id="GAA1809599.1"/>
    </source>
</evidence>
<accession>A0ABN2M5E1</accession>
<name>A0ABN2M5E1_9ACTN</name>
<comment type="caution">
    <text evidence="1">The sequence shown here is derived from an EMBL/GenBank/DDBJ whole genome shotgun (WGS) entry which is preliminary data.</text>
</comment>
<organism evidence="1 2">
    <name type="scientific">Luedemannella flava</name>
    <dbReference type="NCBI Taxonomy" id="349316"/>
    <lineage>
        <taxon>Bacteria</taxon>
        <taxon>Bacillati</taxon>
        <taxon>Actinomycetota</taxon>
        <taxon>Actinomycetes</taxon>
        <taxon>Micromonosporales</taxon>
        <taxon>Micromonosporaceae</taxon>
        <taxon>Luedemannella</taxon>
    </lineage>
</organism>
<proteinExistence type="predicted"/>
<reference evidence="1 2" key="1">
    <citation type="journal article" date="2019" name="Int. J. Syst. Evol. Microbiol.">
        <title>The Global Catalogue of Microorganisms (GCM) 10K type strain sequencing project: providing services to taxonomists for standard genome sequencing and annotation.</title>
        <authorList>
            <consortium name="The Broad Institute Genomics Platform"/>
            <consortium name="The Broad Institute Genome Sequencing Center for Infectious Disease"/>
            <person name="Wu L."/>
            <person name="Ma J."/>
        </authorList>
    </citation>
    <scope>NUCLEOTIDE SEQUENCE [LARGE SCALE GENOMIC DNA]</scope>
    <source>
        <strain evidence="1 2">JCM 13250</strain>
    </source>
</reference>
<dbReference type="Proteomes" id="UP001500218">
    <property type="component" value="Unassembled WGS sequence"/>
</dbReference>
<gene>
    <name evidence="1" type="ORF">GCM10009682_34060</name>
</gene>
<protein>
    <submittedName>
        <fullName evidence="1">Uncharacterized protein</fullName>
    </submittedName>
</protein>
<dbReference type="EMBL" id="BAAALT010000100">
    <property type="protein sequence ID" value="GAA1809599.1"/>
    <property type="molecule type" value="Genomic_DNA"/>
</dbReference>